<feature type="domain" description="RING-type" evidence="10">
    <location>
        <begin position="331"/>
        <end position="372"/>
    </location>
</feature>
<dbReference type="PANTHER" id="PTHR22937:SF122">
    <property type="entry name" value="RING-TYPE E3 UBIQUITIN TRANSFERASE"/>
    <property type="match status" value="1"/>
</dbReference>
<evidence type="ECO:0000256" key="1">
    <source>
        <dbReference type="ARBA" id="ARBA00000900"/>
    </source>
</evidence>
<dbReference type="InterPro" id="IPR013083">
    <property type="entry name" value="Znf_RING/FYVE/PHD"/>
</dbReference>
<dbReference type="GO" id="GO:0061630">
    <property type="term" value="F:ubiquitin protein ligase activity"/>
    <property type="evidence" value="ECO:0007669"/>
    <property type="project" value="UniProtKB-EC"/>
</dbReference>
<proteinExistence type="predicted"/>
<dbReference type="InterPro" id="IPR001841">
    <property type="entry name" value="Znf_RING"/>
</dbReference>
<dbReference type="SMART" id="SM00184">
    <property type="entry name" value="RING"/>
    <property type="match status" value="1"/>
</dbReference>
<evidence type="ECO:0000256" key="4">
    <source>
        <dbReference type="ARBA" id="ARBA00022723"/>
    </source>
</evidence>
<keyword evidence="4" id="KW-0479">Metal-binding</keyword>
<evidence type="ECO:0000256" key="5">
    <source>
        <dbReference type="ARBA" id="ARBA00022771"/>
    </source>
</evidence>
<keyword evidence="5 8" id="KW-0863">Zinc-finger</keyword>
<reference evidence="11 12" key="1">
    <citation type="submission" date="2021-07" db="EMBL/GenBank/DDBJ databases">
        <title>The Aristolochia fimbriata genome: insights into angiosperm evolution, floral development and chemical biosynthesis.</title>
        <authorList>
            <person name="Jiao Y."/>
        </authorList>
    </citation>
    <scope>NUCLEOTIDE SEQUENCE [LARGE SCALE GENOMIC DNA]</scope>
    <source>
        <strain evidence="11">IBCAS-2021</strain>
        <tissue evidence="11">Leaf</tissue>
    </source>
</reference>
<keyword evidence="12" id="KW-1185">Reference proteome</keyword>
<evidence type="ECO:0000256" key="3">
    <source>
        <dbReference type="ARBA" id="ARBA00022679"/>
    </source>
</evidence>
<evidence type="ECO:0000313" key="12">
    <source>
        <dbReference type="Proteomes" id="UP000825729"/>
    </source>
</evidence>
<evidence type="ECO:0000256" key="9">
    <source>
        <dbReference type="SAM" id="MobiDB-lite"/>
    </source>
</evidence>
<dbReference type="EMBL" id="JAINDJ010000004">
    <property type="protein sequence ID" value="KAG9450461.1"/>
    <property type="molecule type" value="Genomic_DNA"/>
</dbReference>
<comment type="caution">
    <text evidence="11">The sequence shown here is derived from an EMBL/GenBank/DDBJ whole genome shotgun (WGS) entry which is preliminary data.</text>
</comment>
<protein>
    <recommendedName>
        <fullName evidence="2">RING-type E3 ubiquitin transferase</fullName>
        <ecNumber evidence="2">2.3.2.27</ecNumber>
    </recommendedName>
</protein>
<name>A0AAV7ERL3_ARIFI</name>
<dbReference type="GO" id="GO:0008270">
    <property type="term" value="F:zinc ion binding"/>
    <property type="evidence" value="ECO:0007669"/>
    <property type="project" value="UniProtKB-KW"/>
</dbReference>
<accession>A0AAV7ERL3</accession>
<feature type="region of interest" description="Disordered" evidence="9">
    <location>
        <begin position="116"/>
        <end position="145"/>
    </location>
</feature>
<dbReference type="Proteomes" id="UP000825729">
    <property type="component" value="Unassembled WGS sequence"/>
</dbReference>
<comment type="catalytic activity">
    <reaction evidence="1">
        <text>S-ubiquitinyl-[E2 ubiquitin-conjugating enzyme]-L-cysteine + [acceptor protein]-L-lysine = [E2 ubiquitin-conjugating enzyme]-L-cysteine + N(6)-ubiquitinyl-[acceptor protein]-L-lysine.</text>
        <dbReference type="EC" id="2.3.2.27"/>
    </reaction>
</comment>
<evidence type="ECO:0000256" key="8">
    <source>
        <dbReference type="PROSITE-ProRule" id="PRU00175"/>
    </source>
</evidence>
<evidence type="ECO:0000259" key="10">
    <source>
        <dbReference type="PROSITE" id="PS50089"/>
    </source>
</evidence>
<dbReference type="EC" id="2.3.2.27" evidence="2"/>
<evidence type="ECO:0000256" key="6">
    <source>
        <dbReference type="ARBA" id="ARBA00022786"/>
    </source>
</evidence>
<keyword evidence="7" id="KW-0862">Zinc</keyword>
<keyword evidence="6" id="KW-0833">Ubl conjugation pathway</keyword>
<feature type="compositionally biased region" description="Basic residues" evidence="9">
    <location>
        <begin position="127"/>
        <end position="142"/>
    </location>
</feature>
<dbReference type="InterPro" id="IPR045191">
    <property type="entry name" value="MBR1/2-like"/>
</dbReference>
<evidence type="ECO:0000256" key="7">
    <source>
        <dbReference type="ARBA" id="ARBA00022833"/>
    </source>
</evidence>
<dbReference type="Pfam" id="PF13639">
    <property type="entry name" value="zf-RING_2"/>
    <property type="match status" value="1"/>
</dbReference>
<keyword evidence="3" id="KW-0808">Transferase</keyword>
<organism evidence="11 12">
    <name type="scientific">Aristolochia fimbriata</name>
    <name type="common">White veined hardy Dutchman's pipe vine</name>
    <dbReference type="NCBI Taxonomy" id="158543"/>
    <lineage>
        <taxon>Eukaryota</taxon>
        <taxon>Viridiplantae</taxon>
        <taxon>Streptophyta</taxon>
        <taxon>Embryophyta</taxon>
        <taxon>Tracheophyta</taxon>
        <taxon>Spermatophyta</taxon>
        <taxon>Magnoliopsida</taxon>
        <taxon>Magnoliidae</taxon>
        <taxon>Piperales</taxon>
        <taxon>Aristolochiaceae</taxon>
        <taxon>Aristolochia</taxon>
    </lineage>
</organism>
<sequence>MASQSQHKSKSAKSRPFLRLKYSPPIAPAHLNSSPASIPSASSTCPSSSEPSRHQSALSSLFSATSAHNPPAAAAAAAATATSASASSSSKKMHFKSATFRGLGCASAAEVSAPENLVRSSADWQAKRVRKKKQRNARKKKQSTGNNNMVLLPDVWCAPGIGFATDATSVDCVVARRNPNASGTGRGRVDGDRNLGERSCITRRNIHSLEQIYAQDTPSTTEVNRPESDLLPNGHYRHFRGYHRSPGGLAEIMMFQTSFLSGTPDHFDQYRELRLDVDSMSYEELLELGDRIGYVSTGLREEEILRCLRKMKHSILSSTSSHKTAGIDWKCSICQEEYEANDEVGKLECGHSYHLYCIKQWLLQKNACPVCKAVAAH</sequence>
<feature type="compositionally biased region" description="Low complexity" evidence="9">
    <location>
        <begin position="33"/>
        <end position="60"/>
    </location>
</feature>
<feature type="region of interest" description="Disordered" evidence="9">
    <location>
        <begin position="24"/>
        <end position="60"/>
    </location>
</feature>
<dbReference type="AlphaFoldDB" id="A0AAV7ERL3"/>
<gene>
    <name evidence="11" type="ORF">H6P81_010426</name>
</gene>
<dbReference type="Gene3D" id="3.30.40.10">
    <property type="entry name" value="Zinc/RING finger domain, C3HC4 (zinc finger)"/>
    <property type="match status" value="1"/>
</dbReference>
<dbReference type="PROSITE" id="PS50089">
    <property type="entry name" value="ZF_RING_2"/>
    <property type="match status" value="1"/>
</dbReference>
<evidence type="ECO:0000256" key="2">
    <source>
        <dbReference type="ARBA" id="ARBA00012483"/>
    </source>
</evidence>
<dbReference type="PANTHER" id="PTHR22937">
    <property type="entry name" value="E3 UBIQUITIN-PROTEIN LIGASE RNF165"/>
    <property type="match status" value="1"/>
</dbReference>
<dbReference type="SUPFAM" id="SSF57850">
    <property type="entry name" value="RING/U-box"/>
    <property type="match status" value="1"/>
</dbReference>
<evidence type="ECO:0000313" key="11">
    <source>
        <dbReference type="EMBL" id="KAG9450461.1"/>
    </source>
</evidence>